<dbReference type="InterPro" id="IPR004358">
    <property type="entry name" value="Sig_transdc_His_kin-like_C"/>
</dbReference>
<feature type="coiled-coil region" evidence="15">
    <location>
        <begin position="428"/>
        <end position="504"/>
    </location>
</feature>
<dbReference type="InterPro" id="IPR036097">
    <property type="entry name" value="HisK_dim/P_sf"/>
</dbReference>
<dbReference type="PANTHER" id="PTHR45339:SF1">
    <property type="entry name" value="HYBRID SIGNAL TRANSDUCTION HISTIDINE KINASE J"/>
    <property type="match status" value="1"/>
</dbReference>
<feature type="modified residue" description="4-aspartylphosphate" evidence="14">
    <location>
        <position position="867"/>
    </location>
</feature>
<evidence type="ECO:0000313" key="21">
    <source>
        <dbReference type="Proteomes" id="UP000247416"/>
    </source>
</evidence>
<dbReference type="InterPro" id="IPR003018">
    <property type="entry name" value="GAF"/>
</dbReference>
<dbReference type="SMART" id="SM00388">
    <property type="entry name" value="HisKA"/>
    <property type="match status" value="1"/>
</dbReference>
<dbReference type="InterPro" id="IPR003661">
    <property type="entry name" value="HisK_dim/P_dom"/>
</dbReference>
<feature type="transmembrane region" description="Helical" evidence="16">
    <location>
        <begin position="13"/>
        <end position="32"/>
    </location>
</feature>
<dbReference type="AlphaFoldDB" id="A0A318TQS4"/>
<dbReference type="InterPro" id="IPR005467">
    <property type="entry name" value="His_kinase_dom"/>
</dbReference>
<dbReference type="Gene3D" id="1.10.287.130">
    <property type="match status" value="1"/>
</dbReference>
<keyword evidence="6 14" id="KW-0597">Phosphoprotein</keyword>
<keyword evidence="10" id="KW-0067">ATP-binding</keyword>
<dbReference type="Pfam" id="PF00072">
    <property type="entry name" value="Response_reg"/>
    <property type="match status" value="1"/>
</dbReference>
<evidence type="ECO:0000256" key="14">
    <source>
        <dbReference type="PROSITE-ProRule" id="PRU00169"/>
    </source>
</evidence>
<dbReference type="SMART" id="SM00065">
    <property type="entry name" value="GAF"/>
    <property type="match status" value="1"/>
</dbReference>
<evidence type="ECO:0000256" key="2">
    <source>
        <dbReference type="ARBA" id="ARBA00004651"/>
    </source>
</evidence>
<dbReference type="PROSITE" id="PS50885">
    <property type="entry name" value="HAMP"/>
    <property type="match status" value="1"/>
</dbReference>
<evidence type="ECO:0000256" key="11">
    <source>
        <dbReference type="ARBA" id="ARBA00023012"/>
    </source>
</evidence>
<dbReference type="InterPro" id="IPR003660">
    <property type="entry name" value="HAMP_dom"/>
</dbReference>
<evidence type="ECO:0000256" key="13">
    <source>
        <dbReference type="ARBA" id="ARBA00074306"/>
    </source>
</evidence>
<dbReference type="SMART" id="SM00448">
    <property type="entry name" value="REC"/>
    <property type="match status" value="1"/>
</dbReference>
<dbReference type="GO" id="GO:0005886">
    <property type="term" value="C:plasma membrane"/>
    <property type="evidence" value="ECO:0007669"/>
    <property type="project" value="UniProtKB-SubCell"/>
</dbReference>
<evidence type="ECO:0000256" key="16">
    <source>
        <dbReference type="SAM" id="Phobius"/>
    </source>
</evidence>
<accession>A0A318TQS4</accession>
<dbReference type="Gene3D" id="3.30.565.10">
    <property type="entry name" value="Histidine kinase-like ATPase, C-terminal domain"/>
    <property type="match status" value="1"/>
</dbReference>
<dbReference type="CDD" id="cd00082">
    <property type="entry name" value="HisKA"/>
    <property type="match status" value="1"/>
</dbReference>
<dbReference type="EMBL" id="QJTJ01000025">
    <property type="protein sequence ID" value="PYF04245.1"/>
    <property type="molecule type" value="Genomic_DNA"/>
</dbReference>
<protein>
    <recommendedName>
        <fullName evidence="13">Circadian input-output histidine kinase CikA</fullName>
        <ecNumber evidence="4">2.7.13.3</ecNumber>
    </recommendedName>
</protein>
<dbReference type="CDD" id="cd16922">
    <property type="entry name" value="HATPase_EvgS-ArcB-TorS-like"/>
    <property type="match status" value="1"/>
</dbReference>
<feature type="transmembrane region" description="Helical" evidence="16">
    <location>
        <begin position="188"/>
        <end position="210"/>
    </location>
</feature>
<dbReference type="InterPro" id="IPR011006">
    <property type="entry name" value="CheY-like_superfamily"/>
</dbReference>
<evidence type="ECO:0000256" key="4">
    <source>
        <dbReference type="ARBA" id="ARBA00012438"/>
    </source>
</evidence>
<reference evidence="20 21" key="1">
    <citation type="submission" date="2018-06" db="EMBL/GenBank/DDBJ databases">
        <title>Genomic Encyclopedia of Archaeal and Bacterial Type Strains, Phase II (KMG-II): from individual species to whole genera.</title>
        <authorList>
            <person name="Goeker M."/>
        </authorList>
    </citation>
    <scope>NUCLEOTIDE SEQUENCE [LARGE SCALE GENOMIC DNA]</scope>
    <source>
        <strain evidence="20 21">KACC 16626</strain>
    </source>
</reference>
<evidence type="ECO:0000259" key="19">
    <source>
        <dbReference type="PROSITE" id="PS50885"/>
    </source>
</evidence>
<keyword evidence="7" id="KW-0808">Transferase</keyword>
<comment type="catalytic activity">
    <reaction evidence="1">
        <text>ATP + protein L-histidine = ADP + protein N-phospho-L-histidine.</text>
        <dbReference type="EC" id="2.7.13.3"/>
    </reaction>
</comment>
<keyword evidence="15" id="KW-0175">Coiled coil</keyword>
<dbReference type="EC" id="2.7.13.3" evidence="4"/>
<dbReference type="GO" id="GO:0000155">
    <property type="term" value="F:phosphorelay sensor kinase activity"/>
    <property type="evidence" value="ECO:0007669"/>
    <property type="project" value="InterPro"/>
</dbReference>
<keyword evidence="8" id="KW-0547">Nucleotide-binding</keyword>
<evidence type="ECO:0000256" key="12">
    <source>
        <dbReference type="ARBA" id="ARBA00023136"/>
    </source>
</evidence>
<dbReference type="Gene3D" id="6.10.340.10">
    <property type="match status" value="1"/>
</dbReference>
<dbReference type="Pfam" id="PF13185">
    <property type="entry name" value="GAF_2"/>
    <property type="match status" value="1"/>
</dbReference>
<dbReference type="CDD" id="cd06225">
    <property type="entry name" value="HAMP"/>
    <property type="match status" value="1"/>
</dbReference>
<dbReference type="InterPro" id="IPR029016">
    <property type="entry name" value="GAF-like_dom_sf"/>
</dbReference>
<proteinExistence type="inferred from homology"/>
<dbReference type="InterPro" id="IPR036890">
    <property type="entry name" value="HATPase_C_sf"/>
</dbReference>
<comment type="caution">
    <text evidence="20">The sequence shown here is derived from an EMBL/GenBank/DDBJ whole genome shotgun (WGS) entry which is preliminary data.</text>
</comment>
<dbReference type="SUPFAM" id="SSF55781">
    <property type="entry name" value="GAF domain-like"/>
    <property type="match status" value="1"/>
</dbReference>
<dbReference type="InterPro" id="IPR001789">
    <property type="entry name" value="Sig_transdc_resp-reg_receiver"/>
</dbReference>
<name>A0A318TQS4_9BACL</name>
<dbReference type="SMART" id="SM00387">
    <property type="entry name" value="HATPase_c"/>
    <property type="match status" value="1"/>
</dbReference>
<evidence type="ECO:0000256" key="9">
    <source>
        <dbReference type="ARBA" id="ARBA00022777"/>
    </source>
</evidence>
<sequence>MKSKLNLGIRSKITFGYVIIVLALIVSALFLNTQMRSLQNERNQVIQYDSQVLKLSNNIERNILEMQAGKRGYIITGDDSYLESYYEAGENWEKDYTTLYSLLNNSPEQLEKLSLIKATINHWISTAGDPVIDMKRNGQTEELTQHFTEDEGSSDLELMEQQFEEFRIAENESITALTSELDSRNSRISIALTVFLIIVTLAAITIATTVSNSIIKTVQNVKDSIHRITDSKGDYGERIQVTTNDEIKDLAIATNELLDNMENREWLQTNLAALLTKYQGVSSINKLSEIFLSEITNITGALYGAFYVANKNLDSTEYIKTASFSGTGEDIGRESFKLGEGLIGQVAVRQQVFHSNSLPKDYRLINTGIGEIPPKSILIVPVKFEDKTIAVIELASLEDFESLEIELVENILESFGLTVNSIIDRMEIVRLLNESRAMTEELQAQSEELQTQSEELQSQSEELQMQTEELTIINEQLEERTKDAEAKSKELEIAKKELEATAGQLILSSNYKSEFLANMSHELRTPLNSILILSEMLGENGNNNLTEEQAEFAKVINSSGQDLLSLINDILDLSKVEAGKLDILFGEVNMDELPHLLEQTFSPVAKQKDLEFNIIKSEDVDDIFHTDEKRFNQILKNLLSNAFKFTEQGSVTLAINKLNEQQISTDMKQLSPEWLEIAIVDTGIGISKEKHQLIFESFQQADGATVRKYGGTGLGLSISKEFSKLLGGWIDLQSEEGKGSTFTLVLPSLQDGLSNECLEEINKDLSKMTHDEVAAAEVIEDIAIEGELIKPEEVLEPAAIPHFPSLVTETDIFEGKNVLIVDDDNRNIYALKTALEHNGINILVAKHGVECLEIMKSNNDIDLVLMDIMMPIMDGYETMTRIRQDLQLTELPIIAITAKAMKTDRDKCIEAGASDYISKPINLEQLFSVLRVWLVSQGSMKNDE</sequence>
<comment type="subcellular location">
    <subcellularLocation>
        <location evidence="2">Cell membrane</location>
        <topology evidence="2">Multi-pass membrane protein</topology>
    </subcellularLocation>
</comment>
<keyword evidence="16" id="KW-1133">Transmembrane helix</keyword>
<comment type="similarity">
    <text evidence="3">In the N-terminal section; belongs to the phytochrome family.</text>
</comment>
<keyword evidence="5" id="KW-1003">Cell membrane</keyword>
<keyword evidence="9 20" id="KW-0418">Kinase</keyword>
<evidence type="ECO:0000256" key="5">
    <source>
        <dbReference type="ARBA" id="ARBA00022475"/>
    </source>
</evidence>
<dbReference type="Pfam" id="PF05227">
    <property type="entry name" value="CHASE3"/>
    <property type="match status" value="1"/>
</dbReference>
<keyword evidence="16" id="KW-0812">Transmembrane</keyword>
<evidence type="ECO:0000259" key="18">
    <source>
        <dbReference type="PROSITE" id="PS50110"/>
    </source>
</evidence>
<dbReference type="Pfam" id="PF00512">
    <property type="entry name" value="HisKA"/>
    <property type="match status" value="1"/>
</dbReference>
<dbReference type="PRINTS" id="PR00344">
    <property type="entry name" value="BCTRLSENSOR"/>
</dbReference>
<dbReference type="GO" id="GO:0005524">
    <property type="term" value="F:ATP binding"/>
    <property type="evidence" value="ECO:0007669"/>
    <property type="project" value="UniProtKB-KW"/>
</dbReference>
<evidence type="ECO:0000256" key="7">
    <source>
        <dbReference type="ARBA" id="ARBA00022679"/>
    </source>
</evidence>
<dbReference type="InterPro" id="IPR007891">
    <property type="entry name" value="CHASE3"/>
</dbReference>
<evidence type="ECO:0000256" key="6">
    <source>
        <dbReference type="ARBA" id="ARBA00022553"/>
    </source>
</evidence>
<evidence type="ECO:0000313" key="20">
    <source>
        <dbReference type="EMBL" id="PYF04245.1"/>
    </source>
</evidence>
<dbReference type="OrthoDB" id="9790669at2"/>
<dbReference type="Gene3D" id="3.30.450.40">
    <property type="match status" value="1"/>
</dbReference>
<dbReference type="SUPFAM" id="SSF55874">
    <property type="entry name" value="ATPase domain of HSP90 chaperone/DNA topoisomerase II/histidine kinase"/>
    <property type="match status" value="1"/>
</dbReference>
<keyword evidence="12 16" id="KW-0472">Membrane</keyword>
<dbReference type="SUPFAM" id="SSF52172">
    <property type="entry name" value="CheY-like"/>
    <property type="match status" value="1"/>
</dbReference>
<evidence type="ECO:0000259" key="17">
    <source>
        <dbReference type="PROSITE" id="PS50109"/>
    </source>
</evidence>
<keyword evidence="11" id="KW-0902">Two-component regulatory system</keyword>
<feature type="domain" description="HAMP" evidence="19">
    <location>
        <begin position="212"/>
        <end position="266"/>
    </location>
</feature>
<feature type="domain" description="Histidine kinase" evidence="17">
    <location>
        <begin position="518"/>
        <end position="750"/>
    </location>
</feature>
<evidence type="ECO:0000256" key="10">
    <source>
        <dbReference type="ARBA" id="ARBA00022840"/>
    </source>
</evidence>
<dbReference type="PROSITE" id="PS50109">
    <property type="entry name" value="HIS_KIN"/>
    <property type="match status" value="1"/>
</dbReference>
<dbReference type="InterPro" id="IPR003594">
    <property type="entry name" value="HATPase_dom"/>
</dbReference>
<dbReference type="FunFam" id="3.30.565.10:FF:000010">
    <property type="entry name" value="Sensor histidine kinase RcsC"/>
    <property type="match status" value="1"/>
</dbReference>
<dbReference type="PROSITE" id="PS50110">
    <property type="entry name" value="RESPONSE_REGULATORY"/>
    <property type="match status" value="1"/>
</dbReference>
<evidence type="ECO:0000256" key="1">
    <source>
        <dbReference type="ARBA" id="ARBA00000085"/>
    </source>
</evidence>
<evidence type="ECO:0000256" key="3">
    <source>
        <dbReference type="ARBA" id="ARBA00006402"/>
    </source>
</evidence>
<dbReference type="SUPFAM" id="SSF47384">
    <property type="entry name" value="Homodimeric domain of signal transducing histidine kinase"/>
    <property type="match status" value="1"/>
</dbReference>
<dbReference type="Pfam" id="PF02518">
    <property type="entry name" value="HATPase_c"/>
    <property type="match status" value="1"/>
</dbReference>
<dbReference type="CDD" id="cd19410">
    <property type="entry name" value="HK9-like_sensor"/>
    <property type="match status" value="1"/>
</dbReference>
<dbReference type="Proteomes" id="UP000247416">
    <property type="component" value="Unassembled WGS sequence"/>
</dbReference>
<dbReference type="Gene3D" id="3.40.50.2300">
    <property type="match status" value="1"/>
</dbReference>
<feature type="domain" description="Response regulatory" evidence="18">
    <location>
        <begin position="817"/>
        <end position="934"/>
    </location>
</feature>
<organism evidence="20 21">
    <name type="scientific">Ureibacillus chungkukjangi</name>
    <dbReference type="NCBI Taxonomy" id="1202712"/>
    <lineage>
        <taxon>Bacteria</taxon>
        <taxon>Bacillati</taxon>
        <taxon>Bacillota</taxon>
        <taxon>Bacilli</taxon>
        <taxon>Bacillales</taxon>
        <taxon>Caryophanaceae</taxon>
        <taxon>Ureibacillus</taxon>
    </lineage>
</organism>
<gene>
    <name evidence="20" type="ORF">BJ095_12532</name>
</gene>
<dbReference type="PANTHER" id="PTHR45339">
    <property type="entry name" value="HYBRID SIGNAL TRANSDUCTION HISTIDINE KINASE J"/>
    <property type="match status" value="1"/>
</dbReference>
<keyword evidence="21" id="KW-1185">Reference proteome</keyword>
<evidence type="ECO:0000256" key="15">
    <source>
        <dbReference type="SAM" id="Coils"/>
    </source>
</evidence>
<dbReference type="RefSeq" id="WP_107936568.1">
    <property type="nucleotide sequence ID" value="NZ_CP085009.1"/>
</dbReference>
<dbReference type="CDD" id="cd17546">
    <property type="entry name" value="REC_hyHK_CKI1_RcsC-like"/>
    <property type="match status" value="1"/>
</dbReference>
<evidence type="ECO:0000256" key="8">
    <source>
        <dbReference type="ARBA" id="ARBA00022741"/>
    </source>
</evidence>